<protein>
    <submittedName>
        <fullName evidence="1">Uncharacterized protein</fullName>
    </submittedName>
</protein>
<name>A0A0A9AE47_ARUDO</name>
<dbReference type="EMBL" id="GBRH01250665">
    <property type="protein sequence ID" value="JAD47230.1"/>
    <property type="molecule type" value="Transcribed_RNA"/>
</dbReference>
<sequence length="25" mass="2828">MNLFSISKSCYLRASFQNTCKCGLI</sequence>
<dbReference type="AlphaFoldDB" id="A0A0A9AE47"/>
<accession>A0A0A9AE47</accession>
<organism evidence="1">
    <name type="scientific">Arundo donax</name>
    <name type="common">Giant reed</name>
    <name type="synonym">Donax arundinaceus</name>
    <dbReference type="NCBI Taxonomy" id="35708"/>
    <lineage>
        <taxon>Eukaryota</taxon>
        <taxon>Viridiplantae</taxon>
        <taxon>Streptophyta</taxon>
        <taxon>Embryophyta</taxon>
        <taxon>Tracheophyta</taxon>
        <taxon>Spermatophyta</taxon>
        <taxon>Magnoliopsida</taxon>
        <taxon>Liliopsida</taxon>
        <taxon>Poales</taxon>
        <taxon>Poaceae</taxon>
        <taxon>PACMAD clade</taxon>
        <taxon>Arundinoideae</taxon>
        <taxon>Arundineae</taxon>
        <taxon>Arundo</taxon>
    </lineage>
</organism>
<reference evidence="1" key="2">
    <citation type="journal article" date="2015" name="Data Brief">
        <title>Shoot transcriptome of the giant reed, Arundo donax.</title>
        <authorList>
            <person name="Barrero R.A."/>
            <person name="Guerrero F.D."/>
            <person name="Moolhuijzen P."/>
            <person name="Goolsby J.A."/>
            <person name="Tidwell J."/>
            <person name="Bellgard S.E."/>
            <person name="Bellgard M.I."/>
        </authorList>
    </citation>
    <scope>NUCLEOTIDE SEQUENCE</scope>
    <source>
        <tissue evidence="1">Shoot tissue taken approximately 20 cm above the soil surface</tissue>
    </source>
</reference>
<evidence type="ECO:0000313" key="1">
    <source>
        <dbReference type="EMBL" id="JAD47230.1"/>
    </source>
</evidence>
<proteinExistence type="predicted"/>
<reference evidence="1" key="1">
    <citation type="submission" date="2014-09" db="EMBL/GenBank/DDBJ databases">
        <authorList>
            <person name="Magalhaes I.L.F."/>
            <person name="Oliveira U."/>
            <person name="Santos F.R."/>
            <person name="Vidigal T.H.D.A."/>
            <person name="Brescovit A.D."/>
            <person name="Santos A.J."/>
        </authorList>
    </citation>
    <scope>NUCLEOTIDE SEQUENCE</scope>
    <source>
        <tissue evidence="1">Shoot tissue taken approximately 20 cm above the soil surface</tissue>
    </source>
</reference>